<dbReference type="Proteomes" id="UP000813385">
    <property type="component" value="Unassembled WGS sequence"/>
</dbReference>
<feature type="region of interest" description="Disordered" evidence="1">
    <location>
        <begin position="54"/>
        <end position="103"/>
    </location>
</feature>
<feature type="compositionally biased region" description="Polar residues" evidence="1">
    <location>
        <begin position="78"/>
        <end position="96"/>
    </location>
</feature>
<keyword evidence="3" id="KW-1185">Reference proteome</keyword>
<comment type="caution">
    <text evidence="2">The sequence shown here is derived from an EMBL/GenBank/DDBJ whole genome shotgun (WGS) entry which is preliminary data.</text>
</comment>
<gene>
    <name evidence="2" type="ORF">B0T11DRAFT_294569</name>
</gene>
<feature type="region of interest" description="Disordered" evidence="1">
    <location>
        <begin position="446"/>
        <end position="490"/>
    </location>
</feature>
<dbReference type="Pfam" id="PF06293">
    <property type="entry name" value="Kdo"/>
    <property type="match status" value="1"/>
</dbReference>
<dbReference type="EMBL" id="JAGPXD010000001">
    <property type="protein sequence ID" value="KAH7377200.1"/>
    <property type="molecule type" value="Genomic_DNA"/>
</dbReference>
<dbReference type="OrthoDB" id="4846137at2759"/>
<dbReference type="Gene3D" id="1.10.510.10">
    <property type="entry name" value="Transferase(Phosphotransferase) domain 1"/>
    <property type="match status" value="1"/>
</dbReference>
<dbReference type="InterPro" id="IPR052396">
    <property type="entry name" value="Meiotic_Drive_Suppr_Kinase"/>
</dbReference>
<evidence type="ECO:0000313" key="2">
    <source>
        <dbReference type="EMBL" id="KAH7377200.1"/>
    </source>
</evidence>
<evidence type="ECO:0000256" key="1">
    <source>
        <dbReference type="SAM" id="MobiDB-lite"/>
    </source>
</evidence>
<protein>
    <submittedName>
        <fullName evidence="2">Uncharacterized protein</fullName>
    </submittedName>
</protein>
<sequence length="719" mass="80056">MAGYRTGKGNAPERVDFSAALDAMAISNCPQAALADIRSRRGARTHLAEIYNGGVQMPHGNVQIEPSASRDRPPSPSTLTIATDNSTSTSLLNPTKASPPRVPQQVLRTNERAFESLSFLLGLRQRFAGRKVANERDLEYFQHSIVEDPVSSIVNILRGNAATKRQFNLASGVVFDNHPNVLSDGAEEPMGRRAAHDPNQLRADQICVYRHDEADPTQRSLAFVVEYKPPHKLTLPYLRLGLREMMFKRRVVAAAVAHTYNYMLTAGLEYSYLTTGEAFVFFRIDWAHPGHLLFHLAEPQLEVDAHPDNSTHYTAVSQVLAFTLLAFTSSPRGQDARHQAMEQLEQWQEDYEAILRRIPVPNGSRRRHPRPSNQERTGTSIGHRTTFVVALQRLHAVRYPKTPPATNPRNILEKYHSSGQSAQHPEGSSEPAVHISAHNAVHTIETKGRAASTRKYRLPFRNGVDETEEKARSRQAQSTPSDRRHGAPGSPQLRQYCLLGLVKRGPLDHGSRPVLDKDVVKLRKQGARGVAFQVTLAAYGYTFIAKGTVPEFVEDLVQEGTVYERLKASARSWRTRFSRGHQSEMPPAGPGRTSWVIHRLGVTHGDVRTANILWCSETNRPMLIDFERAALAASPPLKKKVKSPKRLKSELRGHRQFQSADNTRQLQQIVLNGGVCRPSAKLSGQARSLLHSRSRSLGNAAAINHEGQEGEFAEAKARR</sequence>
<dbReference type="InterPro" id="IPR011009">
    <property type="entry name" value="Kinase-like_dom_sf"/>
</dbReference>
<evidence type="ECO:0000313" key="3">
    <source>
        <dbReference type="Proteomes" id="UP000813385"/>
    </source>
</evidence>
<dbReference type="PANTHER" id="PTHR37171">
    <property type="entry name" value="SERINE/THREONINE-PROTEIN KINASE YRZF-RELATED"/>
    <property type="match status" value="1"/>
</dbReference>
<organism evidence="2 3">
    <name type="scientific">Plectosphaerella cucumerina</name>
    <dbReference type="NCBI Taxonomy" id="40658"/>
    <lineage>
        <taxon>Eukaryota</taxon>
        <taxon>Fungi</taxon>
        <taxon>Dikarya</taxon>
        <taxon>Ascomycota</taxon>
        <taxon>Pezizomycotina</taxon>
        <taxon>Sordariomycetes</taxon>
        <taxon>Hypocreomycetidae</taxon>
        <taxon>Glomerellales</taxon>
        <taxon>Plectosphaerellaceae</taxon>
        <taxon>Plectosphaerella</taxon>
    </lineage>
</organism>
<dbReference type="PANTHER" id="PTHR37171:SF1">
    <property type="entry name" value="SERINE_THREONINE-PROTEIN KINASE YRZF-RELATED"/>
    <property type="match status" value="1"/>
</dbReference>
<dbReference type="SUPFAM" id="SSF56112">
    <property type="entry name" value="Protein kinase-like (PK-like)"/>
    <property type="match status" value="1"/>
</dbReference>
<feature type="compositionally biased region" description="Basic residues" evidence="1">
    <location>
        <begin position="637"/>
        <end position="646"/>
    </location>
</feature>
<proteinExistence type="predicted"/>
<dbReference type="AlphaFoldDB" id="A0A8K0TS39"/>
<name>A0A8K0TS39_9PEZI</name>
<feature type="region of interest" description="Disordered" evidence="1">
    <location>
        <begin position="359"/>
        <end position="380"/>
    </location>
</feature>
<feature type="region of interest" description="Disordered" evidence="1">
    <location>
        <begin position="637"/>
        <end position="659"/>
    </location>
</feature>
<reference evidence="2" key="1">
    <citation type="journal article" date="2021" name="Nat. Commun.">
        <title>Genetic determinants of endophytism in the Arabidopsis root mycobiome.</title>
        <authorList>
            <person name="Mesny F."/>
            <person name="Miyauchi S."/>
            <person name="Thiergart T."/>
            <person name="Pickel B."/>
            <person name="Atanasova L."/>
            <person name="Karlsson M."/>
            <person name="Huettel B."/>
            <person name="Barry K.W."/>
            <person name="Haridas S."/>
            <person name="Chen C."/>
            <person name="Bauer D."/>
            <person name="Andreopoulos W."/>
            <person name="Pangilinan J."/>
            <person name="LaButti K."/>
            <person name="Riley R."/>
            <person name="Lipzen A."/>
            <person name="Clum A."/>
            <person name="Drula E."/>
            <person name="Henrissat B."/>
            <person name="Kohler A."/>
            <person name="Grigoriev I.V."/>
            <person name="Martin F.M."/>
            <person name="Hacquard S."/>
        </authorList>
    </citation>
    <scope>NUCLEOTIDE SEQUENCE</scope>
    <source>
        <strain evidence="2">MPI-CAGE-AT-0016</strain>
    </source>
</reference>
<accession>A0A8K0TS39</accession>
<feature type="compositionally biased region" description="Polar residues" evidence="1">
    <location>
        <begin position="371"/>
        <end position="380"/>
    </location>
</feature>